<evidence type="ECO:0000256" key="1">
    <source>
        <dbReference type="SAM" id="MobiDB-lite"/>
    </source>
</evidence>
<dbReference type="EMBL" id="BGZK01001782">
    <property type="protein sequence ID" value="GBP86265.1"/>
    <property type="molecule type" value="Genomic_DNA"/>
</dbReference>
<comment type="caution">
    <text evidence="2">The sequence shown here is derived from an EMBL/GenBank/DDBJ whole genome shotgun (WGS) entry which is preliminary data.</text>
</comment>
<reference evidence="2 3" key="1">
    <citation type="journal article" date="2019" name="Commun. Biol.">
        <title>The bagworm genome reveals a unique fibroin gene that provides high tensile strength.</title>
        <authorList>
            <person name="Kono N."/>
            <person name="Nakamura H."/>
            <person name="Ohtoshi R."/>
            <person name="Tomita M."/>
            <person name="Numata K."/>
            <person name="Arakawa K."/>
        </authorList>
    </citation>
    <scope>NUCLEOTIDE SEQUENCE [LARGE SCALE GENOMIC DNA]</scope>
</reference>
<organism evidence="2 3">
    <name type="scientific">Eumeta variegata</name>
    <name type="common">Bagworm moth</name>
    <name type="synonym">Eumeta japonica</name>
    <dbReference type="NCBI Taxonomy" id="151549"/>
    <lineage>
        <taxon>Eukaryota</taxon>
        <taxon>Metazoa</taxon>
        <taxon>Ecdysozoa</taxon>
        <taxon>Arthropoda</taxon>
        <taxon>Hexapoda</taxon>
        <taxon>Insecta</taxon>
        <taxon>Pterygota</taxon>
        <taxon>Neoptera</taxon>
        <taxon>Endopterygota</taxon>
        <taxon>Lepidoptera</taxon>
        <taxon>Glossata</taxon>
        <taxon>Ditrysia</taxon>
        <taxon>Tineoidea</taxon>
        <taxon>Psychidae</taxon>
        <taxon>Oiketicinae</taxon>
        <taxon>Eumeta</taxon>
    </lineage>
</organism>
<proteinExistence type="predicted"/>
<dbReference type="AlphaFoldDB" id="A0A4C1ZI84"/>
<sequence length="83" mass="9097">MTLTRAGGSGGRGRGTPRRNRGVSCEDFLHMCARHSRISTVFCRVRPLTVTRAAARGSRRVVDSQSARLEPPTTRRTTATTLN</sequence>
<dbReference type="Proteomes" id="UP000299102">
    <property type="component" value="Unassembled WGS sequence"/>
</dbReference>
<feature type="region of interest" description="Disordered" evidence="1">
    <location>
        <begin position="1"/>
        <end position="23"/>
    </location>
</feature>
<name>A0A4C1ZI84_EUMVA</name>
<evidence type="ECO:0000313" key="2">
    <source>
        <dbReference type="EMBL" id="GBP86265.1"/>
    </source>
</evidence>
<feature type="region of interest" description="Disordered" evidence="1">
    <location>
        <begin position="54"/>
        <end position="83"/>
    </location>
</feature>
<keyword evidence="3" id="KW-1185">Reference proteome</keyword>
<feature type="compositionally biased region" description="Low complexity" evidence="1">
    <location>
        <begin position="74"/>
        <end position="83"/>
    </location>
</feature>
<evidence type="ECO:0000313" key="3">
    <source>
        <dbReference type="Proteomes" id="UP000299102"/>
    </source>
</evidence>
<accession>A0A4C1ZI84</accession>
<gene>
    <name evidence="2" type="ORF">EVAR_57386_1</name>
</gene>
<protein>
    <submittedName>
        <fullName evidence="2">Uncharacterized protein</fullName>
    </submittedName>
</protein>